<dbReference type="GO" id="GO:0015937">
    <property type="term" value="P:coenzyme A biosynthetic process"/>
    <property type="evidence" value="ECO:0007669"/>
    <property type="project" value="UniProtKB-ARBA"/>
</dbReference>
<protein>
    <submittedName>
        <fullName evidence="4">DNA/pantothenate metabolism flavoprotein</fullName>
    </submittedName>
</protein>
<dbReference type="GO" id="GO:0003824">
    <property type="term" value="F:catalytic activity"/>
    <property type="evidence" value="ECO:0007669"/>
    <property type="project" value="UniProtKB-ARBA"/>
</dbReference>
<evidence type="ECO:0000259" key="2">
    <source>
        <dbReference type="Pfam" id="PF04127"/>
    </source>
</evidence>
<dbReference type="InterPro" id="IPR035929">
    <property type="entry name" value="CoaB-like_sf"/>
</dbReference>
<dbReference type="SUPFAM" id="SSF102645">
    <property type="entry name" value="CoaB-like"/>
    <property type="match status" value="1"/>
</dbReference>
<accession>A0AAF5PPQ2</accession>
<dbReference type="AlphaFoldDB" id="A0AAF5PPQ2"/>
<comment type="similarity">
    <text evidence="1">Belongs to the PPC synthetase family.</text>
</comment>
<name>A0AAF5PPQ2_WUCBA</name>
<dbReference type="PANTHER" id="PTHR12290">
    <property type="entry name" value="CORNICHON-RELATED"/>
    <property type="match status" value="1"/>
</dbReference>
<dbReference type="Proteomes" id="UP000093561">
    <property type="component" value="Unassembled WGS sequence"/>
</dbReference>
<reference evidence="3" key="2">
    <citation type="journal article" date="2016" name="Mol. Ecol.">
        <title>Population genomics of the filarial nematode parasite Wuchereria bancrofti from mosquitoes.</title>
        <authorList>
            <person name="Small S.T."/>
            <person name="Reimer L.J."/>
            <person name="Tisch D.J."/>
            <person name="King C.L."/>
            <person name="Christensen B.M."/>
            <person name="Siba P.M."/>
            <person name="Kazura J.W."/>
            <person name="Serre D."/>
            <person name="Zimmerman P.A."/>
        </authorList>
    </citation>
    <scope>NUCLEOTIDE SEQUENCE</scope>
    <source>
        <strain evidence="3">pt0022</strain>
    </source>
</reference>
<reference evidence="3" key="1">
    <citation type="submission" date="2015-03" db="EMBL/GenBank/DDBJ databases">
        <title>Wuchereria bancrofti Genome Sequencing Papua New Guinea Strain.</title>
        <authorList>
            <person name="Small S.T."/>
            <person name="Serre D."/>
            <person name="Zimmerman P.A."/>
        </authorList>
    </citation>
    <scope>NUCLEOTIDE SEQUENCE [LARGE SCALE GENOMIC DNA]</scope>
    <source>
        <strain evidence="3">pt0022</strain>
    </source>
</reference>
<feature type="domain" description="DNA/pantothenate metabolism flavoprotein C-terminal" evidence="2">
    <location>
        <begin position="168"/>
        <end position="283"/>
    </location>
</feature>
<sequence>MIISTRRRVSRICGALAFIFSRVPDICKMGSVDSLVDDFVRQNPSRKIVLITSGGTRVPLEKKMVRFIDNFSMGTRGAASAEYFLLKGYAVIFFHRDNSLKPFRRKFCNIFDHLVVSNSGRVEVRNMPGLVEALTLNSEFSDRLLMISFVDVSAYLMTLEMICLRLRFLSSSLLIYLAAAVSDFYVSEENLPEHKIQSNQESLLLSLNIVPKILQKLVRDIVPEAFVVSFKLETDETILVSKARQALRNYGHQLVIGNTLDTRKERVIFVNNGNKEETISLSEEQKAAGVEIEQSIVDKLVEMHDKLLLSTK</sequence>
<evidence type="ECO:0000313" key="4">
    <source>
        <dbReference type="WBParaSite" id="mrna-Wban_03717"/>
    </source>
</evidence>
<evidence type="ECO:0000256" key="1">
    <source>
        <dbReference type="ARBA" id="ARBA00005703"/>
    </source>
</evidence>
<reference evidence="4" key="3">
    <citation type="submission" date="2024-02" db="UniProtKB">
        <authorList>
            <consortium name="WormBaseParasite"/>
        </authorList>
    </citation>
    <scope>IDENTIFICATION</scope>
    <source>
        <strain evidence="4">pt0022</strain>
    </source>
</reference>
<proteinExistence type="inferred from homology"/>
<organism evidence="3 4">
    <name type="scientific">Wuchereria bancrofti</name>
    <dbReference type="NCBI Taxonomy" id="6293"/>
    <lineage>
        <taxon>Eukaryota</taxon>
        <taxon>Metazoa</taxon>
        <taxon>Ecdysozoa</taxon>
        <taxon>Nematoda</taxon>
        <taxon>Chromadorea</taxon>
        <taxon>Rhabditida</taxon>
        <taxon>Spirurina</taxon>
        <taxon>Spiruromorpha</taxon>
        <taxon>Filarioidea</taxon>
        <taxon>Onchocercidae</taxon>
        <taxon>Wuchereria</taxon>
    </lineage>
</organism>
<evidence type="ECO:0000313" key="3">
    <source>
        <dbReference type="Proteomes" id="UP000093561"/>
    </source>
</evidence>
<dbReference type="Pfam" id="PF04127">
    <property type="entry name" value="DFP"/>
    <property type="match status" value="1"/>
</dbReference>
<dbReference type="Gene3D" id="3.40.50.10300">
    <property type="entry name" value="CoaB-like"/>
    <property type="match status" value="1"/>
</dbReference>
<dbReference type="InterPro" id="IPR007085">
    <property type="entry name" value="DNA/pantothenate-metab_flavo_C"/>
</dbReference>
<dbReference type="WBParaSite" id="mrna-Wban_03717">
    <property type="protein sequence ID" value="mrna-Wban_03717"/>
    <property type="gene ID" value="Wban_03717"/>
</dbReference>